<accession>A0ABX1JSB5</accession>
<sequence length="131" mass="14787">AAKADGRWEMAYAGQADAEVPADLAAAVAAGSEAQAMFEVLTSVNRYALYYRLNALRTPAARERKIAEFVQMLARHEAPHPQQKKPWRLPARCGRTRPPGRVRRGRPRPRRWRAGSAPSRAWPRWRSSAGW</sequence>
<organism evidence="2 3">
    <name type="scientific">Arthrobacter deserti</name>
    <dbReference type="NCBI Taxonomy" id="1742687"/>
    <lineage>
        <taxon>Bacteria</taxon>
        <taxon>Bacillati</taxon>
        <taxon>Actinomycetota</taxon>
        <taxon>Actinomycetes</taxon>
        <taxon>Micrococcales</taxon>
        <taxon>Micrococcaceae</taxon>
        <taxon>Arthrobacter</taxon>
    </lineage>
</organism>
<reference evidence="2 3" key="1">
    <citation type="submission" date="2020-04" db="EMBL/GenBank/DDBJ databases">
        <authorList>
            <person name="Liu S."/>
        </authorList>
    </citation>
    <scope>NUCLEOTIDE SEQUENCE [LARGE SCALE GENOMIC DNA]</scope>
    <source>
        <strain evidence="2 3">CGMCC 1.15091</strain>
    </source>
</reference>
<feature type="compositionally biased region" description="Basic residues" evidence="1">
    <location>
        <begin position="94"/>
        <end position="113"/>
    </location>
</feature>
<protein>
    <recommendedName>
        <fullName evidence="4">Bacteriocin-protection protein</fullName>
    </recommendedName>
</protein>
<gene>
    <name evidence="2" type="ORF">HER39_16725</name>
</gene>
<evidence type="ECO:0008006" key="4">
    <source>
        <dbReference type="Google" id="ProtNLM"/>
    </source>
</evidence>
<proteinExistence type="predicted"/>
<evidence type="ECO:0000313" key="2">
    <source>
        <dbReference type="EMBL" id="NKX52182.1"/>
    </source>
</evidence>
<dbReference type="Proteomes" id="UP000523795">
    <property type="component" value="Unassembled WGS sequence"/>
</dbReference>
<evidence type="ECO:0000313" key="3">
    <source>
        <dbReference type="Proteomes" id="UP000523795"/>
    </source>
</evidence>
<name>A0ABX1JSB5_9MICC</name>
<evidence type="ECO:0000256" key="1">
    <source>
        <dbReference type="SAM" id="MobiDB-lite"/>
    </source>
</evidence>
<dbReference type="Pfam" id="PF13376">
    <property type="entry name" value="OmdA"/>
    <property type="match status" value="1"/>
</dbReference>
<keyword evidence="3" id="KW-1185">Reference proteome</keyword>
<comment type="caution">
    <text evidence="2">The sequence shown here is derived from an EMBL/GenBank/DDBJ whole genome shotgun (WGS) entry which is preliminary data.</text>
</comment>
<dbReference type="EMBL" id="JAAZSR010000433">
    <property type="protein sequence ID" value="NKX52182.1"/>
    <property type="molecule type" value="Genomic_DNA"/>
</dbReference>
<feature type="region of interest" description="Disordered" evidence="1">
    <location>
        <begin position="76"/>
        <end position="131"/>
    </location>
</feature>
<feature type="non-terminal residue" evidence="2">
    <location>
        <position position="1"/>
    </location>
</feature>